<comment type="subunit">
    <text evidence="7">Part of the 30S ribosomal subunit. Contacts protein S5. The interaction surface between S4 and S5 is involved in control of translational fidelity.</text>
</comment>
<dbReference type="GO" id="GO:0019843">
    <property type="term" value="F:rRNA binding"/>
    <property type="evidence" value="ECO:0007669"/>
    <property type="project" value="UniProtKB-UniRule"/>
</dbReference>
<dbReference type="SUPFAM" id="SSF55174">
    <property type="entry name" value="Alpha-L RNA-binding motif"/>
    <property type="match status" value="1"/>
</dbReference>
<keyword evidence="12" id="KW-0150">Chloroplast</keyword>
<evidence type="ECO:0000256" key="2">
    <source>
        <dbReference type="ARBA" id="ARBA00022730"/>
    </source>
</evidence>
<dbReference type="PROSITE" id="PS00632">
    <property type="entry name" value="RIBOSOMAL_S4"/>
    <property type="match status" value="1"/>
</dbReference>
<dbReference type="PANTHER" id="PTHR11831:SF4">
    <property type="entry name" value="SMALL RIBOSOMAL SUBUNIT PROTEIN US4M"/>
    <property type="match status" value="1"/>
</dbReference>
<comment type="function">
    <text evidence="7">One of the primary rRNA binding proteins, it binds directly to 16S rRNA where it nucleates assembly of the body of the 30S subunit.</text>
</comment>
<feature type="region of interest" description="Disordered" evidence="9">
    <location>
        <begin position="23"/>
        <end position="42"/>
    </location>
</feature>
<dbReference type="GO" id="GO:0003735">
    <property type="term" value="F:structural constituent of ribosome"/>
    <property type="evidence" value="ECO:0007669"/>
    <property type="project" value="InterPro"/>
</dbReference>
<evidence type="ECO:0000256" key="1">
    <source>
        <dbReference type="ARBA" id="ARBA00007465"/>
    </source>
</evidence>
<keyword evidence="2 7" id="KW-0699">rRNA-binding</keyword>
<sequence length="199" mass="22481">MARYSGPRLRIIRRLGELPGLTRKPLTRLNPPGQHGANTKKNSQYGIRLLEKQKLRYNYAISETQLIRYVKQARRAKGSTGEILLQNLEMRLDNTIYRLGFAPTILAARQMVSHGHILVNNVRVTIPSYPCQPKDTVAVRNKPQSKKLVTNSLTSAVIPGHLNLNKDALTAVIQQTASRTSVPFEVNELLIVEFYSRKL</sequence>
<accession>C7BER1</accession>
<organism evidence="12">
    <name type="scientific">Pedinomonas minor</name>
    <name type="common">Green alga</name>
    <dbReference type="NCBI Taxonomy" id="3159"/>
    <lineage>
        <taxon>Eukaryota</taxon>
        <taxon>Viridiplantae</taxon>
        <taxon>Chlorophyta</taxon>
        <taxon>core chlorophytes</taxon>
        <taxon>Pedinophyceae</taxon>
        <taxon>Pedinomonadales</taxon>
        <taxon>Pedinomonadaceae</taxon>
        <taxon>Pedinomonas</taxon>
    </lineage>
</organism>
<keyword evidence="12" id="KW-0934">Plastid</keyword>
<dbReference type="InterPro" id="IPR022801">
    <property type="entry name" value="Ribosomal_uS4"/>
</dbReference>
<dbReference type="HAMAP" id="MF_01306_B">
    <property type="entry name" value="Ribosomal_uS4_B"/>
    <property type="match status" value="1"/>
</dbReference>
<dbReference type="InterPro" id="IPR001912">
    <property type="entry name" value="Ribosomal_uS4_N"/>
</dbReference>
<evidence type="ECO:0000256" key="5">
    <source>
        <dbReference type="ARBA" id="ARBA00023274"/>
    </source>
</evidence>
<dbReference type="Gene3D" id="1.10.1050.10">
    <property type="entry name" value="Ribosomal Protein S4 Delta 41, Chain A, domain 1"/>
    <property type="match status" value="1"/>
</dbReference>
<evidence type="ECO:0000259" key="11">
    <source>
        <dbReference type="SMART" id="SM01390"/>
    </source>
</evidence>
<comment type="subcellular location">
    <subcellularLocation>
        <location evidence="7">Plastid</location>
        <location evidence="7">Chloroplast</location>
    </subcellularLocation>
</comment>
<dbReference type="NCBIfam" id="NF003717">
    <property type="entry name" value="PRK05327.1"/>
    <property type="match status" value="1"/>
</dbReference>
<dbReference type="PANTHER" id="PTHR11831">
    <property type="entry name" value="30S 40S RIBOSOMAL PROTEIN"/>
    <property type="match status" value="1"/>
</dbReference>
<dbReference type="EMBL" id="FJ968740">
    <property type="protein sequence ID" value="ACQ90899.1"/>
    <property type="molecule type" value="Genomic_DNA"/>
</dbReference>
<dbReference type="Pfam" id="PF00163">
    <property type="entry name" value="Ribosomal_S4"/>
    <property type="match status" value="1"/>
</dbReference>
<evidence type="ECO:0000313" key="12">
    <source>
        <dbReference type="EMBL" id="ACQ90899.1"/>
    </source>
</evidence>
<evidence type="ECO:0000256" key="8">
    <source>
        <dbReference type="RuleBase" id="RU003699"/>
    </source>
</evidence>
<dbReference type="CDD" id="cd00165">
    <property type="entry name" value="S4"/>
    <property type="match status" value="1"/>
</dbReference>
<dbReference type="NCBIfam" id="TIGR01017">
    <property type="entry name" value="rpsD_bact"/>
    <property type="match status" value="1"/>
</dbReference>
<feature type="domain" description="RNA-binding S4" evidence="10">
    <location>
        <begin position="90"/>
        <end position="154"/>
    </location>
</feature>
<dbReference type="GO" id="GO:0006412">
    <property type="term" value="P:translation"/>
    <property type="evidence" value="ECO:0007669"/>
    <property type="project" value="UniProtKB-UniRule"/>
</dbReference>
<reference evidence="12" key="1">
    <citation type="journal article" date="2009" name="Mol. Biol. Evol.">
        <title>The chloroplast genomes of the green algae Pedinomonas minor, Parachlorella kessleri, and Oocystis solitaria reveal a shared ancestry between the Pedinomonadales and Chlorellales.</title>
        <authorList>
            <person name="Turmel M."/>
            <person name="Otis C."/>
            <person name="Lemieux C."/>
        </authorList>
    </citation>
    <scope>NUCLEOTIDE SEQUENCE</scope>
</reference>
<dbReference type="RefSeq" id="YP_005089909.1">
    <property type="nucleotide sequence ID" value="NC_016733.1"/>
</dbReference>
<feature type="domain" description="Small ribosomal subunit protein uS4 N-terminal" evidence="11">
    <location>
        <begin position="3"/>
        <end position="89"/>
    </location>
</feature>
<dbReference type="GO" id="GO:0009507">
    <property type="term" value="C:chloroplast"/>
    <property type="evidence" value="ECO:0007669"/>
    <property type="project" value="UniProtKB-SubCell"/>
</dbReference>
<keyword evidence="3 7" id="KW-0694">RNA-binding</keyword>
<dbReference type="InterPro" id="IPR018079">
    <property type="entry name" value="Ribosomal_uS4_CS"/>
</dbReference>
<dbReference type="SMART" id="SM00363">
    <property type="entry name" value="S4"/>
    <property type="match status" value="1"/>
</dbReference>
<comment type="function">
    <text evidence="7">With S5 and S12 plays an important role in translational accuracy.</text>
</comment>
<dbReference type="FunFam" id="3.10.290.10:FF:000001">
    <property type="entry name" value="30S ribosomal protein S4"/>
    <property type="match status" value="1"/>
</dbReference>
<gene>
    <name evidence="7 12" type="primary">rps4</name>
</gene>
<dbReference type="Gene3D" id="3.10.290.10">
    <property type="entry name" value="RNA-binding S4 domain"/>
    <property type="match status" value="1"/>
</dbReference>
<dbReference type="AlphaFoldDB" id="C7BER1"/>
<dbReference type="InterPro" id="IPR002942">
    <property type="entry name" value="S4_RNA-bd"/>
</dbReference>
<proteinExistence type="inferred from homology"/>
<protein>
    <recommendedName>
        <fullName evidence="6 7">Small ribosomal subunit protein uS4c</fullName>
    </recommendedName>
</protein>
<evidence type="ECO:0000256" key="9">
    <source>
        <dbReference type="SAM" id="MobiDB-lite"/>
    </source>
</evidence>
<name>C7BER1_PEDMN</name>
<evidence type="ECO:0000256" key="4">
    <source>
        <dbReference type="ARBA" id="ARBA00022980"/>
    </source>
</evidence>
<dbReference type="PROSITE" id="PS50889">
    <property type="entry name" value="S4"/>
    <property type="match status" value="1"/>
</dbReference>
<evidence type="ECO:0000256" key="7">
    <source>
        <dbReference type="HAMAP-Rule" id="MF_01306"/>
    </source>
</evidence>
<dbReference type="GO" id="GO:0042274">
    <property type="term" value="P:ribosomal small subunit biogenesis"/>
    <property type="evidence" value="ECO:0007669"/>
    <property type="project" value="TreeGrafter"/>
</dbReference>
<keyword evidence="4 7" id="KW-0689">Ribosomal protein</keyword>
<geneLocation type="chloroplast" evidence="12"/>
<dbReference type="Pfam" id="PF01479">
    <property type="entry name" value="S4"/>
    <property type="match status" value="1"/>
</dbReference>
<dbReference type="SMART" id="SM01390">
    <property type="entry name" value="Ribosomal_S4"/>
    <property type="match status" value="1"/>
</dbReference>
<dbReference type="GeneID" id="11541935"/>
<keyword evidence="5 7" id="KW-0687">Ribonucleoprotein</keyword>
<evidence type="ECO:0000256" key="6">
    <source>
        <dbReference type="ARBA" id="ARBA00035158"/>
    </source>
</evidence>
<dbReference type="GO" id="GO:0015935">
    <property type="term" value="C:small ribosomal subunit"/>
    <property type="evidence" value="ECO:0007669"/>
    <property type="project" value="InterPro"/>
</dbReference>
<dbReference type="InterPro" id="IPR036986">
    <property type="entry name" value="S4_RNA-bd_sf"/>
</dbReference>
<evidence type="ECO:0000256" key="3">
    <source>
        <dbReference type="ARBA" id="ARBA00022884"/>
    </source>
</evidence>
<evidence type="ECO:0000259" key="10">
    <source>
        <dbReference type="SMART" id="SM00363"/>
    </source>
</evidence>
<dbReference type="FunFam" id="1.10.1050.10:FF:000002">
    <property type="entry name" value="30S ribosomal protein S4, chloroplastic"/>
    <property type="match status" value="1"/>
</dbReference>
<comment type="similarity">
    <text evidence="1 7 8">Belongs to the universal ribosomal protein uS4 family.</text>
</comment>
<dbReference type="InterPro" id="IPR005709">
    <property type="entry name" value="Ribosomal_uS4_bac-type"/>
</dbReference>